<proteinExistence type="inferred from homology"/>
<dbReference type="EMBL" id="QQAZ01000002">
    <property type="protein sequence ID" value="RDI54054.1"/>
    <property type="molecule type" value="Genomic_DNA"/>
</dbReference>
<accession>A0A370HFX3</accession>
<dbReference type="SUPFAM" id="SSF51735">
    <property type="entry name" value="NAD(P)-binding Rossmann-fold domains"/>
    <property type="match status" value="1"/>
</dbReference>
<dbReference type="GO" id="GO:0016491">
    <property type="term" value="F:oxidoreductase activity"/>
    <property type="evidence" value="ECO:0007669"/>
    <property type="project" value="UniProtKB-KW"/>
</dbReference>
<dbReference type="RefSeq" id="WP_068015841.1">
    <property type="nucleotide sequence ID" value="NZ_QQAZ01000002.1"/>
</dbReference>
<dbReference type="PANTHER" id="PTHR43639:SF1">
    <property type="entry name" value="SHORT-CHAIN DEHYDROGENASE_REDUCTASE FAMILY PROTEIN"/>
    <property type="match status" value="1"/>
</dbReference>
<keyword evidence="4" id="KW-1185">Reference proteome</keyword>
<dbReference type="InterPro" id="IPR036291">
    <property type="entry name" value="NAD(P)-bd_dom_sf"/>
</dbReference>
<dbReference type="Proteomes" id="UP000255355">
    <property type="component" value="Unassembled WGS sequence"/>
</dbReference>
<organism evidence="3 4">
    <name type="scientific">Nocardia mexicana</name>
    <dbReference type="NCBI Taxonomy" id="279262"/>
    <lineage>
        <taxon>Bacteria</taxon>
        <taxon>Bacillati</taxon>
        <taxon>Actinomycetota</taxon>
        <taxon>Actinomycetes</taxon>
        <taxon>Mycobacteriales</taxon>
        <taxon>Nocardiaceae</taxon>
        <taxon>Nocardia</taxon>
    </lineage>
</organism>
<dbReference type="Gene3D" id="3.40.50.720">
    <property type="entry name" value="NAD(P)-binding Rossmann-like Domain"/>
    <property type="match status" value="1"/>
</dbReference>
<dbReference type="PRINTS" id="PR00080">
    <property type="entry name" value="SDRFAMILY"/>
</dbReference>
<dbReference type="PRINTS" id="PR00081">
    <property type="entry name" value="GDHRDH"/>
</dbReference>
<evidence type="ECO:0000313" key="4">
    <source>
        <dbReference type="Proteomes" id="UP000255355"/>
    </source>
</evidence>
<dbReference type="FunFam" id="3.40.50.720:FF:000084">
    <property type="entry name" value="Short-chain dehydrogenase reductase"/>
    <property type="match status" value="1"/>
</dbReference>
<name>A0A370HFX3_9NOCA</name>
<dbReference type="STRING" id="1210089.GCA_001613165_01617"/>
<dbReference type="InterPro" id="IPR020904">
    <property type="entry name" value="Sc_DH/Rdtase_CS"/>
</dbReference>
<evidence type="ECO:0000256" key="2">
    <source>
        <dbReference type="ARBA" id="ARBA00023002"/>
    </source>
</evidence>
<protein>
    <submittedName>
        <fullName evidence="3">NAD(P)-dependent dehydrogenase (Short-subunit alcohol dehydrogenase family)</fullName>
    </submittedName>
</protein>
<dbReference type="OrthoDB" id="9803333at2"/>
<dbReference type="PANTHER" id="PTHR43639">
    <property type="entry name" value="OXIDOREDUCTASE, SHORT-CHAIN DEHYDROGENASE/REDUCTASE FAMILY (AFU_ORTHOLOGUE AFUA_5G02870)"/>
    <property type="match status" value="1"/>
</dbReference>
<dbReference type="AlphaFoldDB" id="A0A370HFX3"/>
<dbReference type="PROSITE" id="PS00061">
    <property type="entry name" value="ADH_SHORT"/>
    <property type="match status" value="1"/>
</dbReference>
<evidence type="ECO:0000313" key="3">
    <source>
        <dbReference type="EMBL" id="RDI54054.1"/>
    </source>
</evidence>
<sequence>MGTLQGKTALVTGSGRGVGRGIAERLARDGALVAVHYSASEEGARETVARIEKAGGRAFLVRAELGAPEAVAELFDALEAQLRALTDSATLDILVNNAAHAGFEGTMPEEVTPELFDRHMAVNAKAPFFLTMRALPLMSSGGRVVNISSGITRTSHPSQISYAISKGALEQVTLHLARHLAPRGITINTVALGITNNGDPVFDDPHTVAALAEMSAFGRVGEVSDVADVVAFMASADSRWITGTFVDASGGTLLG</sequence>
<dbReference type="Pfam" id="PF13561">
    <property type="entry name" value="adh_short_C2"/>
    <property type="match status" value="1"/>
</dbReference>
<evidence type="ECO:0000256" key="1">
    <source>
        <dbReference type="ARBA" id="ARBA00006484"/>
    </source>
</evidence>
<comment type="similarity">
    <text evidence="1">Belongs to the short-chain dehydrogenases/reductases (SDR) family.</text>
</comment>
<keyword evidence="2" id="KW-0560">Oxidoreductase</keyword>
<dbReference type="InterPro" id="IPR002347">
    <property type="entry name" value="SDR_fam"/>
</dbReference>
<reference evidence="3 4" key="1">
    <citation type="submission" date="2018-07" db="EMBL/GenBank/DDBJ databases">
        <title>Genomic Encyclopedia of Type Strains, Phase IV (KMG-IV): sequencing the most valuable type-strain genomes for metagenomic binning, comparative biology and taxonomic classification.</title>
        <authorList>
            <person name="Goeker M."/>
        </authorList>
    </citation>
    <scope>NUCLEOTIDE SEQUENCE [LARGE SCALE GENOMIC DNA]</scope>
    <source>
        <strain evidence="3 4">DSM 44952</strain>
    </source>
</reference>
<comment type="caution">
    <text evidence="3">The sequence shown here is derived from an EMBL/GenBank/DDBJ whole genome shotgun (WGS) entry which is preliminary data.</text>
</comment>
<gene>
    <name evidence="3" type="ORF">DFR68_102176</name>
</gene>